<protein>
    <submittedName>
        <fullName evidence="1">Os07g0421932 protein</fullName>
    </submittedName>
</protein>
<dbReference type="InParanoid" id="A0A0P0X519"/>
<dbReference type="AlphaFoldDB" id="A0A0P0X519"/>
<gene>
    <name evidence="1" type="ordered locus">Os07g0421932</name>
    <name evidence="1" type="ORF">OSNPB_070421932</name>
</gene>
<evidence type="ECO:0000313" key="2">
    <source>
        <dbReference type="Proteomes" id="UP000059680"/>
    </source>
</evidence>
<dbReference type="EMBL" id="AP014963">
    <property type="protein sequence ID" value="BAT01195.1"/>
    <property type="molecule type" value="Genomic_DNA"/>
</dbReference>
<dbReference type="PaxDb" id="39947-A0A0P0X519"/>
<organism evidence="1 2">
    <name type="scientific">Oryza sativa subsp. japonica</name>
    <name type="common">Rice</name>
    <dbReference type="NCBI Taxonomy" id="39947"/>
    <lineage>
        <taxon>Eukaryota</taxon>
        <taxon>Viridiplantae</taxon>
        <taxon>Streptophyta</taxon>
        <taxon>Embryophyta</taxon>
        <taxon>Tracheophyta</taxon>
        <taxon>Spermatophyta</taxon>
        <taxon>Magnoliopsida</taxon>
        <taxon>Liliopsida</taxon>
        <taxon>Poales</taxon>
        <taxon>Poaceae</taxon>
        <taxon>BOP clade</taxon>
        <taxon>Oryzoideae</taxon>
        <taxon>Oryzeae</taxon>
        <taxon>Oryzinae</taxon>
        <taxon>Oryza</taxon>
        <taxon>Oryza sativa</taxon>
    </lineage>
</organism>
<reference evidence="1 2" key="2">
    <citation type="journal article" date="2013" name="Plant Cell Physiol.">
        <title>Rice Annotation Project Database (RAP-DB): an integrative and interactive database for rice genomics.</title>
        <authorList>
            <person name="Sakai H."/>
            <person name="Lee S.S."/>
            <person name="Tanaka T."/>
            <person name="Numa H."/>
            <person name="Kim J."/>
            <person name="Kawahara Y."/>
            <person name="Wakimoto H."/>
            <person name="Yang C.C."/>
            <person name="Iwamoto M."/>
            <person name="Abe T."/>
            <person name="Yamada Y."/>
            <person name="Muto A."/>
            <person name="Inokuchi H."/>
            <person name="Ikemura T."/>
            <person name="Matsumoto T."/>
            <person name="Sasaki T."/>
            <person name="Itoh T."/>
        </authorList>
    </citation>
    <scope>NUCLEOTIDE SEQUENCE [LARGE SCALE GENOMIC DNA]</scope>
    <source>
        <strain evidence="2">cv. Nipponbare</strain>
    </source>
</reference>
<reference evidence="1 2" key="3">
    <citation type="journal article" date="2013" name="Rice">
        <title>Improvement of the Oryza sativa Nipponbare reference genome using next generation sequence and optical map data.</title>
        <authorList>
            <person name="Kawahara Y."/>
            <person name="de la Bastide M."/>
            <person name="Hamilton J.P."/>
            <person name="Kanamori H."/>
            <person name="McCombie W.R."/>
            <person name="Ouyang S."/>
            <person name="Schwartz D.C."/>
            <person name="Tanaka T."/>
            <person name="Wu J."/>
            <person name="Zhou S."/>
            <person name="Childs K.L."/>
            <person name="Davidson R.M."/>
            <person name="Lin H."/>
            <person name="Quesada-Ocampo L."/>
            <person name="Vaillancourt B."/>
            <person name="Sakai H."/>
            <person name="Lee S.S."/>
            <person name="Kim J."/>
            <person name="Numa H."/>
            <person name="Itoh T."/>
            <person name="Buell C.R."/>
            <person name="Matsumoto T."/>
        </authorList>
    </citation>
    <scope>NUCLEOTIDE SEQUENCE [LARGE SCALE GENOMIC DNA]</scope>
    <source>
        <strain evidence="2">cv. Nipponbare</strain>
    </source>
</reference>
<keyword evidence="2" id="KW-1185">Reference proteome</keyword>
<name>A0A0P0X519_ORYSJ</name>
<proteinExistence type="predicted"/>
<accession>A0A0P0X519</accession>
<dbReference type="Gramene" id="Os07t0421932-00">
    <property type="protein sequence ID" value="Os07t0421932-00"/>
    <property type="gene ID" value="Os07g0421932"/>
</dbReference>
<sequence length="71" mass="8033">MIGTTNCYEFSKSLHSSIGIVIKKQMASKNVQKDRLFCERGYLGPIIDSIFKFSLVKGSFRGFQQLPSISR</sequence>
<reference evidence="2" key="1">
    <citation type="journal article" date="2005" name="Nature">
        <title>The map-based sequence of the rice genome.</title>
        <authorList>
            <consortium name="International rice genome sequencing project (IRGSP)"/>
            <person name="Matsumoto T."/>
            <person name="Wu J."/>
            <person name="Kanamori H."/>
            <person name="Katayose Y."/>
            <person name="Fujisawa M."/>
            <person name="Namiki N."/>
            <person name="Mizuno H."/>
            <person name="Yamamoto K."/>
            <person name="Antonio B.A."/>
            <person name="Baba T."/>
            <person name="Sakata K."/>
            <person name="Nagamura Y."/>
            <person name="Aoki H."/>
            <person name="Arikawa K."/>
            <person name="Arita K."/>
            <person name="Bito T."/>
            <person name="Chiden Y."/>
            <person name="Fujitsuka N."/>
            <person name="Fukunaka R."/>
            <person name="Hamada M."/>
            <person name="Harada C."/>
            <person name="Hayashi A."/>
            <person name="Hijishita S."/>
            <person name="Honda M."/>
            <person name="Hosokawa S."/>
            <person name="Ichikawa Y."/>
            <person name="Idonuma A."/>
            <person name="Iijima M."/>
            <person name="Ikeda M."/>
            <person name="Ikeno M."/>
            <person name="Ito K."/>
            <person name="Ito S."/>
            <person name="Ito T."/>
            <person name="Ito Y."/>
            <person name="Ito Y."/>
            <person name="Iwabuchi A."/>
            <person name="Kamiya K."/>
            <person name="Karasawa W."/>
            <person name="Kurita K."/>
            <person name="Katagiri S."/>
            <person name="Kikuta A."/>
            <person name="Kobayashi H."/>
            <person name="Kobayashi N."/>
            <person name="Machita K."/>
            <person name="Maehara T."/>
            <person name="Masukawa M."/>
            <person name="Mizubayashi T."/>
            <person name="Mukai Y."/>
            <person name="Nagasaki H."/>
            <person name="Nagata Y."/>
            <person name="Naito S."/>
            <person name="Nakashima M."/>
            <person name="Nakama Y."/>
            <person name="Nakamichi Y."/>
            <person name="Nakamura M."/>
            <person name="Meguro A."/>
            <person name="Negishi M."/>
            <person name="Ohta I."/>
            <person name="Ohta T."/>
            <person name="Okamoto M."/>
            <person name="Ono N."/>
            <person name="Saji S."/>
            <person name="Sakaguchi M."/>
            <person name="Sakai K."/>
            <person name="Shibata M."/>
            <person name="Shimokawa T."/>
            <person name="Song J."/>
            <person name="Takazaki Y."/>
            <person name="Terasawa K."/>
            <person name="Tsugane M."/>
            <person name="Tsuji K."/>
            <person name="Ueda S."/>
            <person name="Waki K."/>
            <person name="Yamagata H."/>
            <person name="Yamamoto M."/>
            <person name="Yamamoto S."/>
            <person name="Yamane H."/>
            <person name="Yoshiki S."/>
            <person name="Yoshihara R."/>
            <person name="Yukawa K."/>
            <person name="Zhong H."/>
            <person name="Yano M."/>
            <person name="Yuan Q."/>
            <person name="Ouyang S."/>
            <person name="Liu J."/>
            <person name="Jones K.M."/>
            <person name="Gansberger K."/>
            <person name="Moffat K."/>
            <person name="Hill J."/>
            <person name="Bera J."/>
            <person name="Fadrosh D."/>
            <person name="Jin S."/>
            <person name="Johri S."/>
            <person name="Kim M."/>
            <person name="Overton L."/>
            <person name="Reardon M."/>
            <person name="Tsitrin T."/>
            <person name="Vuong H."/>
            <person name="Weaver B."/>
            <person name="Ciecko A."/>
            <person name="Tallon L."/>
            <person name="Jackson J."/>
            <person name="Pai G."/>
            <person name="Aken S.V."/>
            <person name="Utterback T."/>
            <person name="Reidmuller S."/>
            <person name="Feldblyum T."/>
            <person name="Hsiao J."/>
            <person name="Zismann V."/>
            <person name="Iobst S."/>
            <person name="de Vazeille A.R."/>
            <person name="Buell C.R."/>
            <person name="Ying K."/>
            <person name="Li Y."/>
            <person name="Lu T."/>
            <person name="Huang Y."/>
            <person name="Zhao Q."/>
            <person name="Feng Q."/>
            <person name="Zhang L."/>
            <person name="Zhu J."/>
            <person name="Weng Q."/>
            <person name="Mu J."/>
            <person name="Lu Y."/>
            <person name="Fan D."/>
            <person name="Liu Y."/>
            <person name="Guan J."/>
            <person name="Zhang Y."/>
            <person name="Yu S."/>
            <person name="Liu X."/>
            <person name="Zhang Y."/>
            <person name="Hong G."/>
            <person name="Han B."/>
            <person name="Choisne N."/>
            <person name="Demange N."/>
            <person name="Orjeda G."/>
            <person name="Samain S."/>
            <person name="Cattolico L."/>
            <person name="Pelletier E."/>
            <person name="Couloux A."/>
            <person name="Segurens B."/>
            <person name="Wincker P."/>
            <person name="D'Hont A."/>
            <person name="Scarpelli C."/>
            <person name="Weissenbach J."/>
            <person name="Salanoubat M."/>
            <person name="Quetier F."/>
            <person name="Yu Y."/>
            <person name="Kim H.R."/>
            <person name="Rambo T."/>
            <person name="Currie J."/>
            <person name="Collura K."/>
            <person name="Luo M."/>
            <person name="Yang T."/>
            <person name="Ammiraju J.S.S."/>
            <person name="Engler F."/>
            <person name="Soderlund C."/>
            <person name="Wing R.A."/>
            <person name="Palmer L.E."/>
            <person name="de la Bastide M."/>
            <person name="Spiegel L."/>
            <person name="Nascimento L."/>
            <person name="Zutavern T."/>
            <person name="O'Shaughnessy A."/>
            <person name="Dike S."/>
            <person name="Dedhia N."/>
            <person name="Preston R."/>
            <person name="Balija V."/>
            <person name="McCombie W.R."/>
            <person name="Chow T."/>
            <person name="Chen H."/>
            <person name="Chung M."/>
            <person name="Chen C."/>
            <person name="Shaw J."/>
            <person name="Wu H."/>
            <person name="Hsiao K."/>
            <person name="Chao Y."/>
            <person name="Chu M."/>
            <person name="Cheng C."/>
            <person name="Hour A."/>
            <person name="Lee P."/>
            <person name="Lin S."/>
            <person name="Lin Y."/>
            <person name="Liou J."/>
            <person name="Liu S."/>
            <person name="Hsing Y."/>
            <person name="Raghuvanshi S."/>
            <person name="Mohanty A."/>
            <person name="Bharti A.K."/>
            <person name="Gaur A."/>
            <person name="Gupta V."/>
            <person name="Kumar D."/>
            <person name="Ravi V."/>
            <person name="Vij S."/>
            <person name="Kapur A."/>
            <person name="Khurana P."/>
            <person name="Khurana P."/>
            <person name="Khurana J.P."/>
            <person name="Tyagi A.K."/>
            <person name="Gaikwad K."/>
            <person name="Singh A."/>
            <person name="Dalal V."/>
            <person name="Srivastava S."/>
            <person name="Dixit A."/>
            <person name="Pal A.K."/>
            <person name="Ghazi I.A."/>
            <person name="Yadav M."/>
            <person name="Pandit A."/>
            <person name="Bhargava A."/>
            <person name="Sureshbabu K."/>
            <person name="Batra K."/>
            <person name="Sharma T.R."/>
            <person name="Mohapatra T."/>
            <person name="Singh N.K."/>
            <person name="Messing J."/>
            <person name="Nelson A.B."/>
            <person name="Fuks G."/>
            <person name="Kavchok S."/>
            <person name="Keizer G."/>
            <person name="Linton E."/>
            <person name="Llaca V."/>
            <person name="Song R."/>
            <person name="Tanyolac B."/>
            <person name="Young S."/>
            <person name="Ho-Il K."/>
            <person name="Hahn J.H."/>
            <person name="Sangsakoo G."/>
            <person name="Vanavichit A."/>
            <person name="de Mattos Luiz.A.T."/>
            <person name="Zimmer P.D."/>
            <person name="Malone G."/>
            <person name="Dellagostin O."/>
            <person name="de Oliveira A.C."/>
            <person name="Bevan M."/>
            <person name="Bancroft I."/>
            <person name="Minx P."/>
            <person name="Cordum H."/>
            <person name="Wilson R."/>
            <person name="Cheng Z."/>
            <person name="Jin W."/>
            <person name="Jiang J."/>
            <person name="Leong S.A."/>
            <person name="Iwama H."/>
            <person name="Gojobori T."/>
            <person name="Itoh T."/>
            <person name="Niimura Y."/>
            <person name="Fujii Y."/>
            <person name="Habara T."/>
            <person name="Sakai H."/>
            <person name="Sato Y."/>
            <person name="Wilson G."/>
            <person name="Kumar K."/>
            <person name="McCouch S."/>
            <person name="Juretic N."/>
            <person name="Hoen D."/>
            <person name="Wright S."/>
            <person name="Bruskiewich R."/>
            <person name="Bureau T."/>
            <person name="Miyao A."/>
            <person name="Hirochika H."/>
            <person name="Nishikawa T."/>
            <person name="Kadowaki K."/>
            <person name="Sugiura M."/>
            <person name="Burr B."/>
            <person name="Sasaki T."/>
        </authorList>
    </citation>
    <scope>NUCLEOTIDE SEQUENCE [LARGE SCALE GENOMIC DNA]</scope>
    <source>
        <strain evidence="2">cv. Nipponbare</strain>
    </source>
</reference>
<evidence type="ECO:0000313" key="1">
    <source>
        <dbReference type="EMBL" id="BAT01195.1"/>
    </source>
</evidence>
<dbReference type="Proteomes" id="UP000059680">
    <property type="component" value="Chromosome 7"/>
</dbReference>